<organism evidence="2 3">
    <name type="scientific">Adineta ricciae</name>
    <name type="common">Rotifer</name>
    <dbReference type="NCBI Taxonomy" id="249248"/>
    <lineage>
        <taxon>Eukaryota</taxon>
        <taxon>Metazoa</taxon>
        <taxon>Spiralia</taxon>
        <taxon>Gnathifera</taxon>
        <taxon>Rotifera</taxon>
        <taxon>Eurotatoria</taxon>
        <taxon>Bdelloidea</taxon>
        <taxon>Adinetida</taxon>
        <taxon>Adinetidae</taxon>
        <taxon>Adineta</taxon>
    </lineage>
</organism>
<protein>
    <recommendedName>
        <fullName evidence="1">Retrotransposon gag domain-containing protein</fullName>
    </recommendedName>
</protein>
<proteinExistence type="predicted"/>
<evidence type="ECO:0000313" key="3">
    <source>
        <dbReference type="Proteomes" id="UP000663852"/>
    </source>
</evidence>
<dbReference type="AlphaFoldDB" id="A0A815WU82"/>
<dbReference type="Pfam" id="PF03732">
    <property type="entry name" value="Retrotrans_gag"/>
    <property type="match status" value="1"/>
</dbReference>
<accession>A0A815WU82</accession>
<comment type="caution">
    <text evidence="2">The sequence shown here is derived from an EMBL/GenBank/DDBJ whole genome shotgun (WGS) entry which is preliminary data.</text>
</comment>
<dbReference type="OrthoDB" id="10024629at2759"/>
<dbReference type="InterPro" id="IPR005162">
    <property type="entry name" value="Retrotrans_gag_dom"/>
</dbReference>
<feature type="domain" description="Retrotransposon gag" evidence="1">
    <location>
        <begin position="74"/>
        <end position="154"/>
    </location>
</feature>
<feature type="non-terminal residue" evidence="2">
    <location>
        <position position="231"/>
    </location>
</feature>
<evidence type="ECO:0000259" key="1">
    <source>
        <dbReference type="Pfam" id="PF03732"/>
    </source>
</evidence>
<evidence type="ECO:0000313" key="2">
    <source>
        <dbReference type="EMBL" id="CAF1548942.1"/>
    </source>
</evidence>
<dbReference type="Proteomes" id="UP000663852">
    <property type="component" value="Unassembled WGS sequence"/>
</dbReference>
<name>A0A815WU82_ADIRI</name>
<dbReference type="EMBL" id="CAJNOJ010001309">
    <property type="protein sequence ID" value="CAF1548942.1"/>
    <property type="molecule type" value="Genomic_DNA"/>
</dbReference>
<sequence>MPDNNNDSHSVTSSSVASTTTTATDPFLASLQTTALKELQKFTGDPSQKVTHFINAIEQLRSFSPLSDAMLHSIATLKLGGPAFNWYDNNRDSLDSWSLLKTNLLARFKPSLSAAKTQLKDRRQQPGESLLAYYDDVIDLCKQVDSDMPLHMIVDYLQDGERDALKIHIKRRMKTLPDTPSPAQFLTIARDEEELQQELLPSEASTITAAQPYFPHFTAATNTSTLRPNYS</sequence>
<reference evidence="2" key="1">
    <citation type="submission" date="2021-02" db="EMBL/GenBank/DDBJ databases">
        <authorList>
            <person name="Nowell W R."/>
        </authorList>
    </citation>
    <scope>NUCLEOTIDE SEQUENCE</scope>
</reference>
<gene>
    <name evidence="2" type="ORF">EDS130_LOCUS45861</name>
</gene>